<dbReference type="InterPro" id="IPR027256">
    <property type="entry name" value="P-typ_ATPase_IB"/>
</dbReference>
<evidence type="ECO:0000256" key="11">
    <source>
        <dbReference type="ARBA" id="ARBA00022842"/>
    </source>
</evidence>
<name>A0A1G4JQP8_9SACH</name>
<dbReference type="STRING" id="1230905.A0A1G4JQP8"/>
<dbReference type="GO" id="GO:0030003">
    <property type="term" value="P:intracellular monoatomic cation homeostasis"/>
    <property type="evidence" value="ECO:0007669"/>
    <property type="project" value="UniProtKB-ARBA"/>
</dbReference>
<feature type="domain" description="HMA" evidence="19">
    <location>
        <begin position="5"/>
        <end position="71"/>
    </location>
</feature>
<reference evidence="20 21" key="1">
    <citation type="submission" date="2016-03" db="EMBL/GenBank/DDBJ databases">
        <authorList>
            <person name="Devillers H."/>
        </authorList>
    </citation>
    <scope>NUCLEOTIDE SEQUENCE [LARGE SCALE GENOMIC DNA]</scope>
    <source>
        <strain evidence="20">CBS 11717</strain>
    </source>
</reference>
<evidence type="ECO:0000256" key="3">
    <source>
        <dbReference type="ARBA" id="ARBA00012517"/>
    </source>
</evidence>
<feature type="transmembrane region" description="Helical" evidence="18">
    <location>
        <begin position="922"/>
        <end position="941"/>
    </location>
</feature>
<keyword evidence="12" id="KW-1278">Translocase</keyword>
<dbReference type="SUPFAM" id="SSF56784">
    <property type="entry name" value="HAD-like"/>
    <property type="match status" value="1"/>
</dbReference>
<dbReference type="Pfam" id="PF00702">
    <property type="entry name" value="Hydrolase"/>
    <property type="match status" value="1"/>
</dbReference>
<dbReference type="PROSITE" id="PS00154">
    <property type="entry name" value="ATPASE_E1_E2"/>
    <property type="match status" value="1"/>
</dbReference>
<feature type="transmembrane region" description="Helical" evidence="18">
    <location>
        <begin position="376"/>
        <end position="397"/>
    </location>
</feature>
<dbReference type="PROSITE" id="PS50846">
    <property type="entry name" value="HMA_2"/>
    <property type="match status" value="3"/>
</dbReference>
<evidence type="ECO:0000256" key="7">
    <source>
        <dbReference type="ARBA" id="ARBA00022737"/>
    </source>
</evidence>
<keyword evidence="6 18" id="KW-0479">Metal-binding</keyword>
<feature type="transmembrane region" description="Helical" evidence="18">
    <location>
        <begin position="893"/>
        <end position="916"/>
    </location>
</feature>
<sequence length="990" mass="106805">MDRLSACTFLVGGMTCGSCVSTVEKRLKELAGVQEASVSLATEECRVVFKEEVVGADAIKEAIEDCGFDAELVSRISRIGGANVALTSKSTSAMSETQLAVLSVQGMTCGSCVGIVTKQLEELDGVETARVSLATEEAAVTFLPEKVSIEELRQCVEDCGFDCSVYESSASERENGTERLSLRLVKDGSVGVEQDIENQLTATAGIERAEIDATTDRISVEYNPHVIGVRSVVTRLNGLGLDVVSADSFDNTTQIKTLSRTKEIVLWRRSCARAGVCMLLILFIYKLIPMWFPGLKSRFIYAETPVRGFFYRDLLGILITSYVQFIVGAHFYKAAIASWRHGAGTMDSFVCVSTTCAFLFSLFSVFANIWNGSNQMPMVVFDTSAMLIGFVSVGKLLENKAKSSTSTALKKLISLAPSTCTILEDGVTKTVPVDFLQVGDLIEVQAGGKVPADGVVLDGETEVDESLMTGESFLVPKTAGSLVVGGSINGPGLLRFRTTKIGKHTKLAHIINTMKQAQLSKAPMQNLADYLASKFVPFILILSLVTFVMWYILCYTLPKLPAAFETSHGRFYACLRIAMSVVVVACPCALGLAAPTAIMVGTGVGAKHGVLIKGGQVLEKCDNLDVFVFDKTGTLTTGKMEVERFVPLGGHELTLEEIACINAAEANSGHPIAKAVVKFTEKFLEGSTKSASVTNHEVIVGGGLRCDCEVDGAEYHLVIGKKAVVPDFELRIAPATTMALVVMNEKVLGYFELMDYVKKDSFQVVDFLVRKGFKVCMVTGDNHEAAMKVAQEVGIDANNVYSEVAPDEKNDIVMQLQEEGSRGVAFIGDGINDSPALVTSDLGVSISTGTDIAMEAADVILIDSTDPTHSSLKGLVYALDIAHRTFRRVKMNFFWAMCYNICMLPIAMGVLIPWGISIEPLVAGAAMAASSVSVVCSSLLLNTWKPPKLDVDGEKTFGAIRLGWLKRIFKREPRQPVEDIELQAGLLQES</sequence>
<evidence type="ECO:0000313" key="21">
    <source>
        <dbReference type="Proteomes" id="UP000191024"/>
    </source>
</evidence>
<feature type="transmembrane region" description="Helical" evidence="18">
    <location>
        <begin position="314"/>
        <end position="336"/>
    </location>
</feature>
<dbReference type="GO" id="GO:0005507">
    <property type="term" value="F:copper ion binding"/>
    <property type="evidence" value="ECO:0007669"/>
    <property type="project" value="InterPro"/>
</dbReference>
<keyword evidence="7" id="KW-0677">Repeat</keyword>
<feature type="domain" description="HMA" evidence="19">
    <location>
        <begin position="176"/>
        <end position="244"/>
    </location>
</feature>
<dbReference type="InterPro" id="IPR017969">
    <property type="entry name" value="Heavy-metal-associated_CS"/>
</dbReference>
<evidence type="ECO:0000256" key="13">
    <source>
        <dbReference type="ARBA" id="ARBA00022989"/>
    </source>
</evidence>
<dbReference type="GO" id="GO:0140581">
    <property type="term" value="F:P-type monovalent copper transporter activity"/>
    <property type="evidence" value="ECO:0007669"/>
    <property type="project" value="UniProtKB-EC"/>
</dbReference>
<dbReference type="NCBIfam" id="TIGR01525">
    <property type="entry name" value="ATPase-IB_hvy"/>
    <property type="match status" value="1"/>
</dbReference>
<dbReference type="CDD" id="cd02094">
    <property type="entry name" value="P-type_ATPase_Cu-like"/>
    <property type="match status" value="1"/>
</dbReference>
<evidence type="ECO:0000256" key="6">
    <source>
        <dbReference type="ARBA" id="ARBA00022723"/>
    </source>
</evidence>
<evidence type="ECO:0000256" key="9">
    <source>
        <dbReference type="ARBA" id="ARBA00022796"/>
    </source>
</evidence>
<dbReference type="GO" id="GO:0016020">
    <property type="term" value="C:membrane"/>
    <property type="evidence" value="ECO:0007669"/>
    <property type="project" value="UniProtKB-SubCell"/>
</dbReference>
<dbReference type="Gene3D" id="3.40.1110.10">
    <property type="entry name" value="Calcium-transporting ATPase, cytoplasmic domain N"/>
    <property type="match status" value="1"/>
</dbReference>
<dbReference type="Proteomes" id="UP000191024">
    <property type="component" value="Chromosome E"/>
</dbReference>
<dbReference type="FunFam" id="2.70.150.10:FF:000002">
    <property type="entry name" value="Copper-transporting ATPase 1, putative"/>
    <property type="match status" value="1"/>
</dbReference>
<dbReference type="InterPro" id="IPR059000">
    <property type="entry name" value="ATPase_P-type_domA"/>
</dbReference>
<dbReference type="GO" id="GO:0016887">
    <property type="term" value="F:ATP hydrolysis activity"/>
    <property type="evidence" value="ECO:0007669"/>
    <property type="project" value="InterPro"/>
</dbReference>
<keyword evidence="16 18" id="KW-0472">Membrane</keyword>
<dbReference type="InterPro" id="IPR023214">
    <property type="entry name" value="HAD_sf"/>
</dbReference>
<dbReference type="SUPFAM" id="SSF81665">
    <property type="entry name" value="Calcium ATPase, transmembrane domain M"/>
    <property type="match status" value="1"/>
</dbReference>
<keyword evidence="21" id="KW-1185">Reference proteome</keyword>
<evidence type="ECO:0000256" key="5">
    <source>
        <dbReference type="ARBA" id="ARBA00022692"/>
    </source>
</evidence>
<dbReference type="CDD" id="cd00371">
    <property type="entry name" value="HMA"/>
    <property type="match status" value="2"/>
</dbReference>
<evidence type="ECO:0000256" key="10">
    <source>
        <dbReference type="ARBA" id="ARBA00022840"/>
    </source>
</evidence>
<evidence type="ECO:0000256" key="4">
    <source>
        <dbReference type="ARBA" id="ARBA00022448"/>
    </source>
</evidence>
<dbReference type="GO" id="GO:0005524">
    <property type="term" value="F:ATP binding"/>
    <property type="evidence" value="ECO:0007669"/>
    <property type="project" value="UniProtKB-UniRule"/>
</dbReference>
<keyword evidence="10 18" id="KW-0067">ATP-binding</keyword>
<dbReference type="OrthoDB" id="432719at2759"/>
<dbReference type="InterPro" id="IPR006122">
    <property type="entry name" value="HMA_Cu_ion-bd"/>
</dbReference>
<dbReference type="SUPFAM" id="SSF55008">
    <property type="entry name" value="HMA, heavy metal-associated domain"/>
    <property type="match status" value="3"/>
</dbReference>
<dbReference type="FunFam" id="3.30.70.100:FF:000043">
    <property type="entry name" value="Copper-transporting ATPase 2"/>
    <property type="match status" value="1"/>
</dbReference>
<comment type="similarity">
    <text evidence="2 18">Belongs to the cation transport ATPase (P-type) (TC 3.A.3) family. Type IB subfamily.</text>
</comment>
<keyword evidence="14" id="KW-0186">Copper</keyword>
<dbReference type="AlphaFoldDB" id="A0A1G4JQP8"/>
<gene>
    <name evidence="20" type="ORF">LAMI_0E12948G</name>
</gene>
<feature type="transmembrane region" description="Helical" evidence="18">
    <location>
        <begin position="535"/>
        <end position="558"/>
    </location>
</feature>
<evidence type="ECO:0000256" key="18">
    <source>
        <dbReference type="RuleBase" id="RU362081"/>
    </source>
</evidence>
<protein>
    <recommendedName>
        <fullName evidence="3">P-type Cu(+) transporter</fullName>
        <ecNumber evidence="3">7.2.2.8</ecNumber>
    </recommendedName>
    <alternativeName>
        <fullName evidence="17">Cu(2+)-ATPase</fullName>
    </alternativeName>
</protein>
<evidence type="ECO:0000256" key="12">
    <source>
        <dbReference type="ARBA" id="ARBA00022967"/>
    </source>
</evidence>
<accession>A0A1G4JQP8</accession>
<dbReference type="InterPro" id="IPR001757">
    <property type="entry name" value="P_typ_ATPase"/>
</dbReference>
<dbReference type="Gene3D" id="3.30.70.100">
    <property type="match status" value="2"/>
</dbReference>
<dbReference type="InterPro" id="IPR018303">
    <property type="entry name" value="ATPase_P-typ_P_site"/>
</dbReference>
<dbReference type="Gene3D" id="3.40.50.1000">
    <property type="entry name" value="HAD superfamily/HAD-like"/>
    <property type="match status" value="1"/>
</dbReference>
<dbReference type="PRINTS" id="PR00119">
    <property type="entry name" value="CATATPASE"/>
</dbReference>
<dbReference type="PANTHER" id="PTHR43520:SF8">
    <property type="entry name" value="P-TYPE CU(+) TRANSPORTER"/>
    <property type="match status" value="1"/>
</dbReference>
<dbReference type="GO" id="GO:0012505">
    <property type="term" value="C:endomembrane system"/>
    <property type="evidence" value="ECO:0007669"/>
    <property type="project" value="UniProtKB-SubCell"/>
</dbReference>
<dbReference type="EMBL" id="LT598465">
    <property type="protein sequence ID" value="SCU93023.1"/>
    <property type="molecule type" value="Genomic_DNA"/>
</dbReference>
<dbReference type="PROSITE" id="PS01047">
    <property type="entry name" value="HMA_1"/>
    <property type="match status" value="2"/>
</dbReference>
<dbReference type="NCBIfam" id="TIGR01494">
    <property type="entry name" value="ATPase_P-type"/>
    <property type="match status" value="1"/>
</dbReference>
<dbReference type="SUPFAM" id="SSF81653">
    <property type="entry name" value="Calcium ATPase, transduction domain A"/>
    <property type="match status" value="1"/>
</dbReference>
<dbReference type="InterPro" id="IPR023298">
    <property type="entry name" value="ATPase_P-typ_TM_dom_sf"/>
</dbReference>
<dbReference type="InterPro" id="IPR036163">
    <property type="entry name" value="HMA_dom_sf"/>
</dbReference>
<keyword evidence="13 18" id="KW-1133">Transmembrane helix</keyword>
<keyword evidence="15" id="KW-0406">Ion transport</keyword>
<evidence type="ECO:0000256" key="8">
    <source>
        <dbReference type="ARBA" id="ARBA00022741"/>
    </source>
</evidence>
<dbReference type="Gene3D" id="2.70.150.10">
    <property type="entry name" value="Calcium-transporting ATPase, cytoplasmic transduction domain A"/>
    <property type="match status" value="1"/>
</dbReference>
<dbReference type="InterPro" id="IPR023299">
    <property type="entry name" value="ATPase_P-typ_cyto_dom_N"/>
</dbReference>
<dbReference type="PANTHER" id="PTHR43520">
    <property type="entry name" value="ATP7, ISOFORM B"/>
    <property type="match status" value="1"/>
</dbReference>
<keyword evidence="11" id="KW-0460">Magnesium</keyword>
<evidence type="ECO:0000256" key="15">
    <source>
        <dbReference type="ARBA" id="ARBA00023065"/>
    </source>
</evidence>
<feature type="transmembrane region" description="Helical" evidence="18">
    <location>
        <begin position="348"/>
        <end position="370"/>
    </location>
</feature>
<keyword evidence="4" id="KW-0813">Transport</keyword>
<dbReference type="InterPro" id="IPR036412">
    <property type="entry name" value="HAD-like_sf"/>
</dbReference>
<feature type="domain" description="HMA" evidence="19">
    <location>
        <begin position="98"/>
        <end position="164"/>
    </location>
</feature>
<comment type="subcellular location">
    <subcellularLocation>
        <location evidence="1">Endomembrane system</location>
        <topology evidence="1">Multi-pass membrane protein</topology>
    </subcellularLocation>
    <subcellularLocation>
        <location evidence="18">Membrane</location>
    </subcellularLocation>
</comment>
<keyword evidence="9" id="KW-0187">Copper transport</keyword>
<dbReference type="Pfam" id="PF00403">
    <property type="entry name" value="HMA"/>
    <property type="match status" value="2"/>
</dbReference>
<evidence type="ECO:0000313" key="20">
    <source>
        <dbReference type="EMBL" id="SCU93023.1"/>
    </source>
</evidence>
<proteinExistence type="inferred from homology"/>
<feature type="transmembrane region" description="Helical" evidence="18">
    <location>
        <begin position="570"/>
        <end position="593"/>
    </location>
</feature>
<keyword evidence="8 18" id="KW-0547">Nucleotide-binding</keyword>
<dbReference type="InterPro" id="IPR008250">
    <property type="entry name" value="ATPase_P-typ_transduc_dom_A_sf"/>
</dbReference>
<dbReference type="InterPro" id="IPR006121">
    <property type="entry name" value="HMA_dom"/>
</dbReference>
<dbReference type="GO" id="GO:0043682">
    <property type="term" value="F:P-type divalent copper transporter activity"/>
    <property type="evidence" value="ECO:0007669"/>
    <property type="project" value="TreeGrafter"/>
</dbReference>
<evidence type="ECO:0000256" key="2">
    <source>
        <dbReference type="ARBA" id="ARBA00006024"/>
    </source>
</evidence>
<evidence type="ECO:0000256" key="17">
    <source>
        <dbReference type="ARBA" id="ARBA00080126"/>
    </source>
</evidence>
<evidence type="ECO:0000256" key="16">
    <source>
        <dbReference type="ARBA" id="ARBA00023136"/>
    </source>
</evidence>
<feature type="transmembrane region" description="Helical" evidence="18">
    <location>
        <begin position="270"/>
        <end position="288"/>
    </location>
</feature>
<dbReference type="FunFam" id="3.30.70.100:FF:000001">
    <property type="entry name" value="ATPase copper transporting beta"/>
    <property type="match status" value="1"/>
</dbReference>
<keyword evidence="5 18" id="KW-0812">Transmembrane</keyword>
<evidence type="ECO:0000256" key="1">
    <source>
        <dbReference type="ARBA" id="ARBA00004127"/>
    </source>
</evidence>
<dbReference type="GO" id="GO:0055070">
    <property type="term" value="P:copper ion homeostasis"/>
    <property type="evidence" value="ECO:0007669"/>
    <property type="project" value="TreeGrafter"/>
</dbReference>
<evidence type="ECO:0000256" key="14">
    <source>
        <dbReference type="ARBA" id="ARBA00023008"/>
    </source>
</evidence>
<evidence type="ECO:0000259" key="19">
    <source>
        <dbReference type="PROSITE" id="PS50846"/>
    </source>
</evidence>
<dbReference type="NCBIfam" id="TIGR00003">
    <property type="entry name" value="copper ion binding protein"/>
    <property type="match status" value="2"/>
</dbReference>
<dbReference type="Pfam" id="PF00122">
    <property type="entry name" value="E1-E2_ATPase"/>
    <property type="match status" value="1"/>
</dbReference>
<dbReference type="EC" id="7.2.2.8" evidence="3"/>
<organism evidence="20 21">
    <name type="scientific">Lachancea mirantina</name>
    <dbReference type="NCBI Taxonomy" id="1230905"/>
    <lineage>
        <taxon>Eukaryota</taxon>
        <taxon>Fungi</taxon>
        <taxon>Dikarya</taxon>
        <taxon>Ascomycota</taxon>
        <taxon>Saccharomycotina</taxon>
        <taxon>Saccharomycetes</taxon>
        <taxon>Saccharomycetales</taxon>
        <taxon>Saccharomycetaceae</taxon>
        <taxon>Lachancea</taxon>
    </lineage>
</organism>